<dbReference type="Proteomes" id="UP000548326">
    <property type="component" value="Unassembled WGS sequence"/>
</dbReference>
<name>A0A841J5M9_9SPHI</name>
<dbReference type="Pfam" id="PF05336">
    <property type="entry name" value="rhaM"/>
    <property type="match status" value="1"/>
</dbReference>
<evidence type="ECO:0000256" key="3">
    <source>
        <dbReference type="ARBA" id="ARBA00023277"/>
    </source>
</evidence>
<dbReference type="GO" id="GO:0019301">
    <property type="term" value="P:rhamnose catabolic process"/>
    <property type="evidence" value="ECO:0007669"/>
    <property type="project" value="UniProtKB-UniRule"/>
</dbReference>
<sequence>MQRVAFKMHLLPGKAQEYKMRHDLIWPELVTFLKQTGISDYYIYLDEDTNILLGTYMAADLNVISQLPENPVMQKWWQYMADIMESNSDHSPISSPLQEMFYLA</sequence>
<comment type="caution">
    <text evidence="6">The sequence shown here is derived from an EMBL/GenBank/DDBJ whole genome shotgun (WGS) entry which is preliminary data.</text>
</comment>
<evidence type="ECO:0000256" key="1">
    <source>
        <dbReference type="ARBA" id="ARBA00022490"/>
    </source>
</evidence>
<evidence type="ECO:0000256" key="4">
    <source>
        <dbReference type="ARBA" id="ARBA00023308"/>
    </source>
</evidence>
<accession>A0A841J5M9</accession>
<keyword evidence="4" id="KW-0684">Rhamnose metabolism</keyword>
<organism evidence="6 7">
    <name type="scientific">Mucilaginibacter lappiensis</name>
    <dbReference type="NCBI Taxonomy" id="354630"/>
    <lineage>
        <taxon>Bacteria</taxon>
        <taxon>Pseudomonadati</taxon>
        <taxon>Bacteroidota</taxon>
        <taxon>Sphingobacteriia</taxon>
        <taxon>Sphingobacteriales</taxon>
        <taxon>Sphingobacteriaceae</taxon>
        <taxon>Mucilaginibacter</taxon>
    </lineage>
</organism>
<evidence type="ECO:0000256" key="2">
    <source>
        <dbReference type="ARBA" id="ARBA00023235"/>
    </source>
</evidence>
<dbReference type="InterPro" id="IPR008000">
    <property type="entry name" value="Rham/fucose_mutarotase"/>
</dbReference>
<dbReference type="RefSeq" id="WP_183585316.1">
    <property type="nucleotide sequence ID" value="NZ_JACHCA010000001.1"/>
</dbReference>
<dbReference type="AlphaFoldDB" id="A0A841J5M9"/>
<dbReference type="PANTHER" id="PTHR34389:SF2">
    <property type="entry name" value="L-RHAMNOSE MUTAROTASE"/>
    <property type="match status" value="1"/>
</dbReference>
<evidence type="ECO:0000313" key="6">
    <source>
        <dbReference type="EMBL" id="MBB6126323.1"/>
    </source>
</evidence>
<dbReference type="SUPFAM" id="SSF54909">
    <property type="entry name" value="Dimeric alpha+beta barrel"/>
    <property type="match status" value="1"/>
</dbReference>
<reference evidence="6 7" key="1">
    <citation type="submission" date="2020-08" db="EMBL/GenBank/DDBJ databases">
        <title>Genomic Encyclopedia of Type Strains, Phase IV (KMG-V): Genome sequencing to study the core and pangenomes of soil and plant-associated prokaryotes.</title>
        <authorList>
            <person name="Whitman W."/>
        </authorList>
    </citation>
    <scope>NUCLEOTIDE SEQUENCE [LARGE SCALE GENOMIC DNA]</scope>
    <source>
        <strain evidence="6 7">MP601</strain>
    </source>
</reference>
<protein>
    <recommendedName>
        <fullName evidence="5">L-rhamnose mutarotase</fullName>
        <ecNumber evidence="5">5.1.3.32</ecNumber>
    </recommendedName>
</protein>
<dbReference type="GO" id="GO:0005737">
    <property type="term" value="C:cytoplasm"/>
    <property type="evidence" value="ECO:0007669"/>
    <property type="project" value="InterPro"/>
</dbReference>
<evidence type="ECO:0000256" key="5">
    <source>
        <dbReference type="NCBIfam" id="TIGR02625"/>
    </source>
</evidence>
<dbReference type="EMBL" id="JACHCA010000001">
    <property type="protein sequence ID" value="MBB6126323.1"/>
    <property type="molecule type" value="Genomic_DNA"/>
</dbReference>
<dbReference type="NCBIfam" id="TIGR02625">
    <property type="entry name" value="YiiL_rotase"/>
    <property type="match status" value="1"/>
</dbReference>
<dbReference type="HAMAP" id="MF_01663">
    <property type="entry name" value="L_rham_rotase"/>
    <property type="match status" value="1"/>
</dbReference>
<dbReference type="InterPro" id="IPR013448">
    <property type="entry name" value="L-rhamnose_mutarotase"/>
</dbReference>
<dbReference type="PANTHER" id="PTHR34389">
    <property type="entry name" value="L-RHAMNOSE MUTAROTASE"/>
    <property type="match status" value="1"/>
</dbReference>
<dbReference type="Gene3D" id="3.30.70.100">
    <property type="match status" value="1"/>
</dbReference>
<dbReference type="InterPro" id="IPR011008">
    <property type="entry name" value="Dimeric_a/b-barrel"/>
</dbReference>
<dbReference type="EC" id="5.1.3.32" evidence="5"/>
<keyword evidence="1" id="KW-0963">Cytoplasm</keyword>
<keyword evidence="2 6" id="KW-0413">Isomerase</keyword>
<evidence type="ECO:0000313" key="7">
    <source>
        <dbReference type="Proteomes" id="UP000548326"/>
    </source>
</evidence>
<proteinExistence type="inferred from homology"/>
<gene>
    <name evidence="6" type="ORF">HDF22_000424</name>
</gene>
<keyword evidence="3" id="KW-0119">Carbohydrate metabolism</keyword>
<dbReference type="GO" id="GO:0062192">
    <property type="term" value="F:L-rhamnose mutarotase activity"/>
    <property type="evidence" value="ECO:0007669"/>
    <property type="project" value="UniProtKB-UniRule"/>
</dbReference>